<keyword evidence="2" id="KW-1185">Reference proteome</keyword>
<proteinExistence type="predicted"/>
<evidence type="ECO:0000313" key="1">
    <source>
        <dbReference type="EMBL" id="KIE04806.1"/>
    </source>
</evidence>
<protein>
    <submittedName>
        <fullName evidence="1">Uncharacterized protein</fullName>
    </submittedName>
</protein>
<name>A0A0C1MXZ3_9RICK</name>
<gene>
    <name evidence="1" type="ORF">NF27_FR00020</name>
</gene>
<dbReference type="STRING" id="86105.NF27_FR00020"/>
<sequence length="93" mass="10910">MRGKLAMSNDEYQNRLKLSFYEDTINLLKENAFEAIKDKLENQEDSFKKGIAFGYYEVFHLFQQQAEAFNISLKEVGLDDIDPERDLLGINKR</sequence>
<dbReference type="AlphaFoldDB" id="A0A0C1MXZ3"/>
<accession>A0A0C1MXZ3</accession>
<dbReference type="Proteomes" id="UP000031258">
    <property type="component" value="Unassembled WGS sequence"/>
</dbReference>
<organism evidence="1 2">
    <name type="scientific">Candidatus Jidaibacter acanthamoebae</name>
    <dbReference type="NCBI Taxonomy" id="86105"/>
    <lineage>
        <taxon>Bacteria</taxon>
        <taxon>Pseudomonadati</taxon>
        <taxon>Pseudomonadota</taxon>
        <taxon>Alphaproteobacteria</taxon>
        <taxon>Rickettsiales</taxon>
        <taxon>Candidatus Midichloriaceae</taxon>
        <taxon>Candidatus Jidaibacter</taxon>
    </lineage>
</organism>
<comment type="caution">
    <text evidence="1">The sequence shown here is derived from an EMBL/GenBank/DDBJ whole genome shotgun (WGS) entry which is preliminary data.</text>
</comment>
<evidence type="ECO:0000313" key="2">
    <source>
        <dbReference type="Proteomes" id="UP000031258"/>
    </source>
</evidence>
<reference evidence="1 2" key="1">
    <citation type="submission" date="2014-11" db="EMBL/GenBank/DDBJ databases">
        <title>A Rickettsiales Symbiont of Amoebae With Ancient Features.</title>
        <authorList>
            <person name="Schulz F."/>
            <person name="Martijn J."/>
            <person name="Wascher F."/>
            <person name="Kostanjsek R."/>
            <person name="Ettema T.J."/>
            <person name="Horn M."/>
        </authorList>
    </citation>
    <scope>NUCLEOTIDE SEQUENCE [LARGE SCALE GENOMIC DNA]</scope>
    <source>
        <strain evidence="1 2">UWC36</strain>
    </source>
</reference>
<dbReference type="EMBL" id="JSWE01000143">
    <property type="protein sequence ID" value="KIE04806.1"/>
    <property type="molecule type" value="Genomic_DNA"/>
</dbReference>